<sequence>MVGRIYISKEGINAQVSCPAASVAELRRYCQTKIAPLVGGSLMDLNIATEGDHPAFRALHVRIRKQLVADGLDPTSYDLADTPSHLSPQDWHDHLSQYKEKHGKDPVLIDMRNHYESNIGYFEGAICPDADTFRDSIQAMNDICKDLPKDQDIYMYCTGGIRCSKAGAILQSQQGFKNVHLVEGGITAYGRWLRDQQGLESLFRGKNFTFDARMGEAITEEITGTHCMICGSPCNRYQNCAHAQCNLLMICCSKCASRFLNTCARLDCYDTISDFLQSQPAASPEPSARTPAPQAPFYDAAGPLFTDSGVRAYVKHGKDIEDHKKHARVVVGTSGKACEHEFSRRTRALEVLGQPGDVLKAWAEAGRCLPPLPHSNK</sequence>
<dbReference type="PROSITE" id="PS50206">
    <property type="entry name" value="RHODANESE_3"/>
    <property type="match status" value="1"/>
</dbReference>
<dbReference type="STRING" id="101127.A0A1X2GQZ9"/>
<dbReference type="InterPro" id="IPR001763">
    <property type="entry name" value="Rhodanese-like_dom"/>
</dbReference>
<dbReference type="InterPro" id="IPR036873">
    <property type="entry name" value="Rhodanese-like_dom_sf"/>
</dbReference>
<dbReference type="SUPFAM" id="SSF52821">
    <property type="entry name" value="Rhodanese/Cell cycle control phosphatase"/>
    <property type="match status" value="1"/>
</dbReference>
<evidence type="ECO:0000313" key="2">
    <source>
        <dbReference type="EMBL" id="ORX59422.1"/>
    </source>
</evidence>
<protein>
    <submittedName>
        <fullName evidence="2">Rhodanese-like protein</fullName>
    </submittedName>
</protein>
<dbReference type="Proteomes" id="UP000242146">
    <property type="component" value="Unassembled WGS sequence"/>
</dbReference>
<organism evidence="2 3">
    <name type="scientific">Hesseltinella vesiculosa</name>
    <dbReference type="NCBI Taxonomy" id="101127"/>
    <lineage>
        <taxon>Eukaryota</taxon>
        <taxon>Fungi</taxon>
        <taxon>Fungi incertae sedis</taxon>
        <taxon>Mucoromycota</taxon>
        <taxon>Mucoromycotina</taxon>
        <taxon>Mucoromycetes</taxon>
        <taxon>Mucorales</taxon>
        <taxon>Cunninghamellaceae</taxon>
        <taxon>Hesseltinella</taxon>
    </lineage>
</organism>
<dbReference type="NCBIfam" id="NF001133">
    <property type="entry name" value="PRK00142.1-1"/>
    <property type="match status" value="1"/>
</dbReference>
<evidence type="ECO:0000313" key="3">
    <source>
        <dbReference type="Proteomes" id="UP000242146"/>
    </source>
</evidence>
<dbReference type="PANTHER" id="PTHR43846">
    <property type="entry name" value="UPF0176 PROTEIN YCEA"/>
    <property type="match status" value="1"/>
</dbReference>
<reference evidence="2 3" key="1">
    <citation type="submission" date="2016-07" db="EMBL/GenBank/DDBJ databases">
        <title>Pervasive Adenine N6-methylation of Active Genes in Fungi.</title>
        <authorList>
            <consortium name="DOE Joint Genome Institute"/>
            <person name="Mondo S.J."/>
            <person name="Dannebaum R.O."/>
            <person name="Kuo R.C."/>
            <person name="Labutti K."/>
            <person name="Haridas S."/>
            <person name="Kuo A."/>
            <person name="Salamov A."/>
            <person name="Ahrendt S.R."/>
            <person name="Lipzen A."/>
            <person name="Sullivan W."/>
            <person name="Andreopoulos W.B."/>
            <person name="Clum A."/>
            <person name="Lindquist E."/>
            <person name="Daum C."/>
            <person name="Ramamoorthy G.K."/>
            <person name="Gryganskyi A."/>
            <person name="Culley D."/>
            <person name="Magnuson J.K."/>
            <person name="James T.Y."/>
            <person name="O'Malley M.A."/>
            <person name="Stajich J.E."/>
            <person name="Spatafora J.W."/>
            <person name="Visel A."/>
            <person name="Grigoriev I.V."/>
        </authorList>
    </citation>
    <scope>NUCLEOTIDE SEQUENCE [LARGE SCALE GENOMIC DNA]</scope>
    <source>
        <strain evidence="2 3">NRRL 3301</strain>
    </source>
</reference>
<comment type="caution">
    <text evidence="2">The sequence shown here is derived from an EMBL/GenBank/DDBJ whole genome shotgun (WGS) entry which is preliminary data.</text>
</comment>
<gene>
    <name evidence="2" type="ORF">DM01DRAFT_1332897</name>
</gene>
<name>A0A1X2GQZ9_9FUNG</name>
<evidence type="ECO:0000259" key="1">
    <source>
        <dbReference type="PROSITE" id="PS50206"/>
    </source>
</evidence>
<dbReference type="PANTHER" id="PTHR43846:SF1">
    <property type="entry name" value="TRNA URIDINE(34) HYDROXYLASE"/>
    <property type="match status" value="1"/>
</dbReference>
<dbReference type="InterPro" id="IPR040503">
    <property type="entry name" value="TRHO_N"/>
</dbReference>
<dbReference type="Gene3D" id="3.30.70.100">
    <property type="match status" value="1"/>
</dbReference>
<dbReference type="EMBL" id="MCGT01000005">
    <property type="protein sequence ID" value="ORX59422.1"/>
    <property type="molecule type" value="Genomic_DNA"/>
</dbReference>
<feature type="domain" description="Rhodanese" evidence="1">
    <location>
        <begin position="102"/>
        <end position="195"/>
    </location>
</feature>
<dbReference type="SMART" id="SM00450">
    <property type="entry name" value="RHOD"/>
    <property type="match status" value="1"/>
</dbReference>
<dbReference type="OrthoDB" id="25002at2759"/>
<dbReference type="Pfam" id="PF17773">
    <property type="entry name" value="UPF0176_N"/>
    <property type="match status" value="1"/>
</dbReference>
<dbReference type="AlphaFoldDB" id="A0A1X2GQZ9"/>
<keyword evidence="3" id="KW-1185">Reference proteome</keyword>
<dbReference type="Pfam" id="PF12368">
    <property type="entry name" value="Rhodanese_C"/>
    <property type="match status" value="1"/>
</dbReference>
<proteinExistence type="predicted"/>
<dbReference type="Pfam" id="PF00581">
    <property type="entry name" value="Rhodanese"/>
    <property type="match status" value="1"/>
</dbReference>
<dbReference type="InterPro" id="IPR022111">
    <property type="entry name" value="Rhodanese_C"/>
</dbReference>
<accession>A0A1X2GQZ9</accession>
<dbReference type="Gene3D" id="3.40.250.10">
    <property type="entry name" value="Rhodanese-like domain"/>
    <property type="match status" value="1"/>
</dbReference>